<feature type="compositionally biased region" description="Polar residues" evidence="6">
    <location>
        <begin position="692"/>
        <end position="714"/>
    </location>
</feature>
<accession>A0A4V3XDD8</accession>
<feature type="compositionally biased region" description="Basic and acidic residues" evidence="6">
    <location>
        <begin position="466"/>
        <end position="475"/>
    </location>
</feature>
<evidence type="ECO:0000256" key="1">
    <source>
        <dbReference type="ARBA" id="ARBA00022527"/>
    </source>
</evidence>
<evidence type="ECO:0000256" key="5">
    <source>
        <dbReference type="ARBA" id="ARBA00022840"/>
    </source>
</evidence>
<evidence type="ECO:0000313" key="9">
    <source>
        <dbReference type="EMBL" id="THH09333.1"/>
    </source>
</evidence>
<dbReference type="PANTHER" id="PTHR24351">
    <property type="entry name" value="RIBOSOMAL PROTEIN S6 KINASE"/>
    <property type="match status" value="1"/>
</dbReference>
<keyword evidence="5" id="KW-0067">ATP-binding</keyword>
<dbReference type="CDD" id="cd05123">
    <property type="entry name" value="STKc_AGC"/>
    <property type="match status" value="1"/>
</dbReference>
<feature type="compositionally biased region" description="Polar residues" evidence="6">
    <location>
        <begin position="1496"/>
        <end position="1515"/>
    </location>
</feature>
<feature type="region of interest" description="Disordered" evidence="6">
    <location>
        <begin position="634"/>
        <end position="789"/>
    </location>
</feature>
<evidence type="ECO:0008006" key="11">
    <source>
        <dbReference type="Google" id="ProtNLM"/>
    </source>
</evidence>
<evidence type="ECO:0000259" key="7">
    <source>
        <dbReference type="PROSITE" id="PS50011"/>
    </source>
</evidence>
<dbReference type="FunFam" id="3.30.200.20:FF:000743">
    <property type="entry name" value="Non-specific serine/threonine protein kinase"/>
    <property type="match status" value="1"/>
</dbReference>
<dbReference type="GO" id="GO:0005524">
    <property type="term" value="F:ATP binding"/>
    <property type="evidence" value="ECO:0007669"/>
    <property type="project" value="UniProtKB-KW"/>
</dbReference>
<feature type="compositionally biased region" description="Basic and acidic residues" evidence="6">
    <location>
        <begin position="1368"/>
        <end position="1379"/>
    </location>
</feature>
<dbReference type="Gene3D" id="3.30.200.20">
    <property type="entry name" value="Phosphorylase Kinase, domain 1"/>
    <property type="match status" value="2"/>
</dbReference>
<feature type="compositionally biased region" description="Low complexity" evidence="6">
    <location>
        <begin position="482"/>
        <end position="491"/>
    </location>
</feature>
<feature type="compositionally biased region" description="Low complexity" evidence="6">
    <location>
        <begin position="1516"/>
        <end position="1537"/>
    </location>
</feature>
<feature type="region of interest" description="Disordered" evidence="6">
    <location>
        <begin position="1149"/>
        <end position="1272"/>
    </location>
</feature>
<dbReference type="InterPro" id="IPR008271">
    <property type="entry name" value="Ser/Thr_kinase_AS"/>
</dbReference>
<feature type="compositionally biased region" description="Acidic residues" evidence="6">
    <location>
        <begin position="1207"/>
        <end position="1232"/>
    </location>
</feature>
<evidence type="ECO:0000256" key="2">
    <source>
        <dbReference type="ARBA" id="ARBA00022679"/>
    </source>
</evidence>
<name>A0A4V3XDD8_9AGAM</name>
<feature type="compositionally biased region" description="Acidic residues" evidence="6">
    <location>
        <begin position="734"/>
        <end position="752"/>
    </location>
</feature>
<dbReference type="SUPFAM" id="SSF56112">
    <property type="entry name" value="Protein kinase-like (PK-like)"/>
    <property type="match status" value="1"/>
</dbReference>
<dbReference type="PROSITE" id="PS51285">
    <property type="entry name" value="AGC_KINASE_CTER"/>
    <property type="match status" value="1"/>
</dbReference>
<dbReference type="SMART" id="SM00133">
    <property type="entry name" value="S_TK_X"/>
    <property type="match status" value="1"/>
</dbReference>
<proteinExistence type="predicted"/>
<feature type="region of interest" description="Disordered" evidence="6">
    <location>
        <begin position="1296"/>
        <end position="1346"/>
    </location>
</feature>
<feature type="compositionally biased region" description="Low complexity" evidence="6">
    <location>
        <begin position="202"/>
        <end position="218"/>
    </location>
</feature>
<feature type="compositionally biased region" description="Polar residues" evidence="6">
    <location>
        <begin position="219"/>
        <end position="229"/>
    </location>
</feature>
<dbReference type="InterPro" id="IPR000719">
    <property type="entry name" value="Prot_kinase_dom"/>
</dbReference>
<dbReference type="OrthoDB" id="63267at2759"/>
<feature type="domain" description="Protein kinase" evidence="7">
    <location>
        <begin position="804"/>
        <end position="1102"/>
    </location>
</feature>
<dbReference type="SMART" id="SM00220">
    <property type="entry name" value="S_TKc"/>
    <property type="match status" value="1"/>
</dbReference>
<dbReference type="InterPro" id="IPR000961">
    <property type="entry name" value="AGC-kinase_C"/>
</dbReference>
<evidence type="ECO:0000259" key="8">
    <source>
        <dbReference type="PROSITE" id="PS51285"/>
    </source>
</evidence>
<dbReference type="InterPro" id="IPR045270">
    <property type="entry name" value="STKc_AGC"/>
</dbReference>
<feature type="compositionally biased region" description="Basic and acidic residues" evidence="6">
    <location>
        <begin position="643"/>
        <end position="658"/>
    </location>
</feature>
<keyword evidence="2" id="KW-0808">Transferase</keyword>
<evidence type="ECO:0000256" key="6">
    <source>
        <dbReference type="SAM" id="MobiDB-lite"/>
    </source>
</evidence>
<dbReference type="Gene3D" id="1.10.510.10">
    <property type="entry name" value="Transferase(Phosphotransferase) domain 1"/>
    <property type="match status" value="2"/>
</dbReference>
<keyword evidence="4" id="KW-0418">Kinase</keyword>
<keyword evidence="10" id="KW-1185">Reference proteome</keyword>
<feature type="compositionally biased region" description="Acidic residues" evidence="6">
    <location>
        <begin position="1382"/>
        <end position="1401"/>
    </location>
</feature>
<feature type="region of interest" description="Disordered" evidence="6">
    <location>
        <begin position="1359"/>
        <end position="1421"/>
    </location>
</feature>
<feature type="compositionally biased region" description="Polar residues" evidence="6">
    <location>
        <begin position="1547"/>
        <end position="1580"/>
    </location>
</feature>
<feature type="region of interest" description="Disordered" evidence="6">
    <location>
        <begin position="428"/>
        <end position="530"/>
    </location>
</feature>
<dbReference type="PROSITE" id="PS50011">
    <property type="entry name" value="PROTEIN_KINASE_DOM"/>
    <property type="match status" value="1"/>
</dbReference>
<feature type="compositionally biased region" description="Basic and acidic residues" evidence="6">
    <location>
        <begin position="1256"/>
        <end position="1268"/>
    </location>
</feature>
<feature type="compositionally biased region" description="Polar residues" evidence="6">
    <location>
        <begin position="492"/>
        <end position="505"/>
    </location>
</feature>
<keyword evidence="3" id="KW-0547">Nucleotide-binding</keyword>
<protein>
    <recommendedName>
        <fullName evidence="11">Protein kinase domain-containing protein</fullName>
    </recommendedName>
</protein>
<feature type="compositionally biased region" description="Basic and acidic residues" evidence="6">
    <location>
        <begin position="1589"/>
        <end position="1603"/>
    </location>
</feature>
<evidence type="ECO:0000256" key="4">
    <source>
        <dbReference type="ARBA" id="ARBA00022777"/>
    </source>
</evidence>
<feature type="region of interest" description="Disordered" evidence="6">
    <location>
        <begin position="201"/>
        <end position="250"/>
    </location>
</feature>
<sequence>MDKTTSRSTICARRSLSAVPESLCPIGRTQYDYSNPIIRLQQPSNAANFPLPFFYIPRPAHPLDSSLNPSALTPDARRPTPVLSVSAQAAQVLSLSLRHAIPDLSPARLLTSRPRGSTQILARLYAPFHYPTPSAPVTLHISTFFESLAISAKRPRTHRVVSKQLPSIPFLMPIRVIGQNSSDTLESPKTKKGLRTVLGFYSSNSSPASPNPSPTSTSFRLRSAQTQTQTDKEKISTLRERRSVDVTSSGSGSYFVSLSYRKKTARSREERASVTDISFFQSNPSSVPSTPKPAPAPLLLPSPQSYTVILNSPESKKRMTKAPEIPHERASRRKMARIEAQDGPWSVSVAESPYDRNSYSIYIKTQKWLAIPNLRDASVHFPHFASRSLGLTDLGLYILAPTHHMTLTRTVQEILDFHRKITSAHTDLSLPDVPLNQDENVENPTDKKRKPSFLHTLSRLASPGPNRRERPKDTKVPNTTPSSRSSVASSAYPTTSSMSHTTLASTPGRESENWDPFLSPLASPMDGGSATSTALAGYLTTLSNEPGLKRSKSWRQFVRIRADDLISERVERAVKRVRSDLAAHLSGSRRHSRKMDIPDDASLAESGVMVGLENEVVDLTPHSGEELSGNVIGKIKEEEEEEDTRKAESLEVENRDEGDLFAQDLPGTPKPRSTLTRGSIEIPDVSDVASAKSLSTPTETNAAMASRIPRSQSADPDKATRMSRIFEASPLENGGDESAAEYESEAPVETEVEEARSTTTMEDDSSMSTSGVTHKSKRSKSAMNGKDKLAKKAKSAKKVVINDFEMTRVLGKGCAGKVLLVRHKKTDSLYALKAITKRHVLAHQELQHTLTEQAVLKRMAREAKDPFVVKLYWSFHDKENLFLVMDFHPGGDLATQLARWGRLGRDRARFYAAEIVEGVDGLHAAGVIYRDLKPENILIGADGHIVLTDFGLSKEFPRRTSPITAPATPSGSRSDFSLSTPPVPHWMKGEDKTNWPIGQNDSTSTFCGTAEYLAPEVIQGQPYSYEVDWWSFGTMLYEMLTGITPFWANNHSEMYVRVLQDELKFPDDRVMDQDTKSLIRGLLQRNPALRIKQPRIKKHPYFSMIDWSHVYYKRYIPPYIPPIDPLNASDTQNFDETFLDMEPVIADEHEQGESGEEHADEGEKTDGEEVAARAPTQSRSPSEHAQADEGSDLFDGYSFKGRHSVLIEDEDDEAEVEEEEGEGDDEIDDEEDIQRLANADVGQTVEDEQPPSIEAEEPKTPEARKAELPAELPEFTPAEEIAALHKAATAAMENMELSTPAKDSATHHPREKTPEVVAVSTAEDREETPPASQMLHGDAVPQPAIKPAPSAAVSRLIAPLRGSRTRREKSGIHALDKYLSDGGDEDDDVATERDEDDDWDFIEAPVPGAEDRNGSKGTSLFARGVVDRYRLAVFRKSLTPAKNTQQRNVSGMSLASDLTVAEASSPSPQRRGRNPGLTFRRNPKQFLRARSPPPSNTSSNGISKASAQPSNFNTISSVTSGSTGLLTPSPSTHPSTVAGPSLRSKESTTSMGSPASSDDQSLNGDAPNSSAFADLSSNDVKPNGVHSIDTSRRVITIDEPEKPKTKKLKKYKENAEKVLSLFASPR</sequence>
<feature type="compositionally biased region" description="Basic and acidic residues" evidence="6">
    <location>
        <begin position="1149"/>
        <end position="1171"/>
    </location>
</feature>
<dbReference type="EMBL" id="SGPK01000067">
    <property type="protein sequence ID" value="THH09333.1"/>
    <property type="molecule type" value="Genomic_DNA"/>
</dbReference>
<gene>
    <name evidence="9" type="ORF">EW145_g2097</name>
</gene>
<dbReference type="PROSITE" id="PS00108">
    <property type="entry name" value="PROTEIN_KINASE_ST"/>
    <property type="match status" value="1"/>
</dbReference>
<dbReference type="InterPro" id="IPR011009">
    <property type="entry name" value="Kinase-like_dom_sf"/>
</dbReference>
<feature type="compositionally biased region" description="Basic and acidic residues" evidence="6">
    <location>
        <begin position="230"/>
        <end position="244"/>
    </location>
</feature>
<reference evidence="9 10" key="1">
    <citation type="submission" date="2019-02" db="EMBL/GenBank/DDBJ databases">
        <title>Genome sequencing of the rare red list fungi Phellinidium pouzarii.</title>
        <authorList>
            <person name="Buettner E."/>
            <person name="Kellner H."/>
        </authorList>
    </citation>
    <scope>NUCLEOTIDE SEQUENCE [LARGE SCALE GENOMIC DNA]</scope>
    <source>
        <strain evidence="9 10">DSM 108285</strain>
    </source>
</reference>
<feature type="domain" description="AGC-kinase C-terminal" evidence="8">
    <location>
        <begin position="1103"/>
        <end position="1209"/>
    </location>
</feature>
<feature type="compositionally biased region" description="Basic and acidic residues" evidence="6">
    <location>
        <begin position="1304"/>
        <end position="1314"/>
    </location>
</feature>
<evidence type="ECO:0000313" key="10">
    <source>
        <dbReference type="Proteomes" id="UP000308199"/>
    </source>
</evidence>
<dbReference type="Pfam" id="PF00069">
    <property type="entry name" value="Pkinase"/>
    <property type="match status" value="2"/>
</dbReference>
<keyword evidence="1" id="KW-0723">Serine/threonine-protein kinase</keyword>
<evidence type="ECO:0000256" key="3">
    <source>
        <dbReference type="ARBA" id="ARBA00022741"/>
    </source>
</evidence>
<organism evidence="9 10">
    <name type="scientific">Phellinidium pouzarii</name>
    <dbReference type="NCBI Taxonomy" id="167371"/>
    <lineage>
        <taxon>Eukaryota</taxon>
        <taxon>Fungi</taxon>
        <taxon>Dikarya</taxon>
        <taxon>Basidiomycota</taxon>
        <taxon>Agaricomycotina</taxon>
        <taxon>Agaricomycetes</taxon>
        <taxon>Hymenochaetales</taxon>
        <taxon>Hymenochaetaceae</taxon>
        <taxon>Phellinidium</taxon>
    </lineage>
</organism>
<dbReference type="GO" id="GO:0004674">
    <property type="term" value="F:protein serine/threonine kinase activity"/>
    <property type="evidence" value="ECO:0007669"/>
    <property type="project" value="UniProtKB-KW"/>
</dbReference>
<comment type="caution">
    <text evidence="9">The sequence shown here is derived from an EMBL/GenBank/DDBJ whole genome shotgun (WGS) entry which is preliminary data.</text>
</comment>
<feature type="region of interest" description="Disordered" evidence="6">
    <location>
        <begin position="1458"/>
        <end position="1610"/>
    </location>
</feature>
<dbReference type="Proteomes" id="UP000308199">
    <property type="component" value="Unassembled WGS sequence"/>
</dbReference>